<protein>
    <submittedName>
        <fullName evidence="1">Uncharacterized protein</fullName>
    </submittedName>
</protein>
<sequence length="88" mass="9892">DAKQAQKEAAARATEAKRQERLARGKLSPMDMFRTADMAEQYSAWDDNGLPTKDQMGEDLPKSKLKKLAKEQSAQAKLHDEYLKALQA</sequence>
<proteinExistence type="predicted"/>
<dbReference type="Proteomes" id="UP001140066">
    <property type="component" value="Unassembled WGS sequence"/>
</dbReference>
<feature type="non-terminal residue" evidence="1">
    <location>
        <position position="1"/>
    </location>
</feature>
<keyword evidence="2" id="KW-1185">Reference proteome</keyword>
<reference evidence="1" key="1">
    <citation type="submission" date="2022-07" db="EMBL/GenBank/DDBJ databases">
        <title>Phylogenomic reconstructions and comparative analyses of Kickxellomycotina fungi.</title>
        <authorList>
            <person name="Reynolds N.K."/>
            <person name="Stajich J.E."/>
            <person name="Barry K."/>
            <person name="Grigoriev I.V."/>
            <person name="Crous P."/>
            <person name="Smith M.E."/>
        </authorList>
    </citation>
    <scope>NUCLEOTIDE SEQUENCE</scope>
    <source>
        <strain evidence="1">BCRC 34191</strain>
    </source>
</reference>
<accession>A0ACC1KA88</accession>
<gene>
    <name evidence="1" type="ORF">GGI18_003975</name>
</gene>
<name>A0ACC1KA88_9FUNG</name>
<dbReference type="EMBL" id="JANBUK010001616">
    <property type="protein sequence ID" value="KAJ2779080.1"/>
    <property type="molecule type" value="Genomic_DNA"/>
</dbReference>
<organism evidence="1 2">
    <name type="scientific">Coemansia linderi</name>
    <dbReference type="NCBI Taxonomy" id="2663919"/>
    <lineage>
        <taxon>Eukaryota</taxon>
        <taxon>Fungi</taxon>
        <taxon>Fungi incertae sedis</taxon>
        <taxon>Zoopagomycota</taxon>
        <taxon>Kickxellomycotina</taxon>
        <taxon>Kickxellomycetes</taxon>
        <taxon>Kickxellales</taxon>
        <taxon>Kickxellaceae</taxon>
        <taxon>Coemansia</taxon>
    </lineage>
</organism>
<evidence type="ECO:0000313" key="1">
    <source>
        <dbReference type="EMBL" id="KAJ2779080.1"/>
    </source>
</evidence>
<evidence type="ECO:0000313" key="2">
    <source>
        <dbReference type="Proteomes" id="UP001140066"/>
    </source>
</evidence>
<comment type="caution">
    <text evidence="1">The sequence shown here is derived from an EMBL/GenBank/DDBJ whole genome shotgun (WGS) entry which is preliminary data.</text>
</comment>